<feature type="transmembrane region" description="Helical" evidence="1">
    <location>
        <begin position="34"/>
        <end position="57"/>
    </location>
</feature>
<dbReference type="AlphaFoldDB" id="A0AA95H6W5"/>
<gene>
    <name evidence="2" type="primary">opgC</name>
    <name evidence="2" type="ORF">QJT80_02280</name>
</gene>
<evidence type="ECO:0000256" key="1">
    <source>
        <dbReference type="SAM" id="Phobius"/>
    </source>
</evidence>
<protein>
    <submittedName>
        <fullName evidence="2">OpgC domain-containing protein</fullName>
    </submittedName>
</protein>
<feature type="transmembrane region" description="Helical" evidence="1">
    <location>
        <begin position="197"/>
        <end position="215"/>
    </location>
</feature>
<feature type="transmembrane region" description="Helical" evidence="1">
    <location>
        <begin position="119"/>
        <end position="145"/>
    </location>
</feature>
<dbReference type="KEGG" id="tdu:QJT80_02280"/>
<reference evidence="2" key="1">
    <citation type="journal article" date="2023" name="Int. J. Mol. Sci.">
        <title>Metagenomics Revealed a New Genus 'Candidatus Thiocaldithrix dubininis' gen. nov., sp. nov. and a New Species 'Candidatus Thiothrix putei' sp. nov. in the Family Thiotrichaceae, Some Members of Which Have Traits of Both Na+- and H+-Motive Energetics.</title>
        <authorList>
            <person name="Ravin N.V."/>
            <person name="Muntyan M.S."/>
            <person name="Smolyakov D.D."/>
            <person name="Rudenko T.S."/>
            <person name="Beletsky A.V."/>
            <person name="Mardanov A.V."/>
            <person name="Grabovich M.Y."/>
        </authorList>
    </citation>
    <scope>NUCLEOTIDE SEQUENCE</scope>
    <source>
        <strain evidence="2">GKL-01</strain>
    </source>
</reference>
<dbReference type="PIRSF" id="PIRSF028704">
    <property type="entry name" value="UPC028704"/>
    <property type="match status" value="1"/>
</dbReference>
<feature type="transmembrane region" description="Helical" evidence="1">
    <location>
        <begin position="227"/>
        <end position="249"/>
    </location>
</feature>
<dbReference type="EMBL" id="CP124755">
    <property type="protein sequence ID" value="WGZ91310.1"/>
    <property type="molecule type" value="Genomic_DNA"/>
</dbReference>
<evidence type="ECO:0000313" key="2">
    <source>
        <dbReference type="EMBL" id="WGZ91310.1"/>
    </source>
</evidence>
<accession>A0AA95H6W5</accession>
<name>A0AA95H6W5_9GAMM</name>
<reference evidence="2" key="2">
    <citation type="submission" date="2023-04" db="EMBL/GenBank/DDBJ databases">
        <authorList>
            <person name="Beletskiy A.V."/>
            <person name="Mardanov A.V."/>
            <person name="Ravin N.V."/>
        </authorList>
    </citation>
    <scope>NUCLEOTIDE SEQUENCE</scope>
    <source>
        <strain evidence="2">GKL-01</strain>
    </source>
</reference>
<feature type="transmembrane region" description="Helical" evidence="1">
    <location>
        <begin position="157"/>
        <end position="177"/>
    </location>
</feature>
<feature type="transmembrane region" description="Helical" evidence="1">
    <location>
        <begin position="12"/>
        <end position="28"/>
    </location>
</feature>
<organism evidence="2">
    <name type="scientific">Candidatus Thiocaldithrix dubininis</name>
    <dbReference type="NCBI Taxonomy" id="3080823"/>
    <lineage>
        <taxon>Bacteria</taxon>
        <taxon>Pseudomonadati</taxon>
        <taxon>Pseudomonadota</taxon>
        <taxon>Gammaproteobacteria</taxon>
        <taxon>Thiotrichales</taxon>
        <taxon>Thiotrichaceae</taxon>
        <taxon>Candidatus Thiocaldithrix</taxon>
    </lineage>
</organism>
<dbReference type="Proteomes" id="UP001300672">
    <property type="component" value="Chromosome"/>
</dbReference>
<dbReference type="PANTHER" id="PTHR38592:SF3">
    <property type="entry name" value="BLL4819 PROTEIN"/>
    <property type="match status" value="1"/>
</dbReference>
<dbReference type="PANTHER" id="PTHR38592">
    <property type="entry name" value="BLL4819 PROTEIN"/>
    <property type="match status" value="1"/>
</dbReference>
<dbReference type="InterPro" id="IPR014550">
    <property type="entry name" value="UCP028704_OpgC"/>
</dbReference>
<proteinExistence type="predicted"/>
<feature type="transmembrane region" description="Helical" evidence="1">
    <location>
        <begin position="306"/>
        <end position="329"/>
    </location>
</feature>
<feature type="transmembrane region" description="Helical" evidence="1">
    <location>
        <begin position="344"/>
        <end position="362"/>
    </location>
</feature>
<dbReference type="Pfam" id="PF10129">
    <property type="entry name" value="OpgC_C"/>
    <property type="match status" value="1"/>
</dbReference>
<feature type="transmembrane region" description="Helical" evidence="1">
    <location>
        <begin position="78"/>
        <end position="99"/>
    </location>
</feature>
<keyword evidence="1" id="KW-0472">Membrane</keyword>
<keyword evidence="1" id="KW-1133">Transmembrane helix</keyword>
<keyword evidence="1" id="KW-0812">Transmembrane</keyword>
<feature type="transmembrane region" description="Helical" evidence="1">
    <location>
        <begin position="269"/>
        <end position="290"/>
    </location>
</feature>
<sequence length="394" mass="45287">MKRDLSLDILRGLMLIIMAADHFGEPVFQHIYEFAGYISAAEGFVFLSGLLVALVYGRYYHAHHWQLEQKIWHRAGVIYFYHLVVLLGVFIFTTLTKIYTGAYWHSFAEAMQANPIPALLSGIVLVYQPSMLDILPMYVVLMLLAPISLRLMQRYKTTGMTIVLATSLMIWALPHIGIGNLAWLPKALTVQVGAFNWLAWQLIFVSGMVIGFIRLERKGKPWQPKISLMLLSLLVISFLYLQRHGYIHAEGYIVLQWLQTYSHIARDNLGWLRLVNVLAMIYFISGFIALTRDWQWVKPLQKFKQWLAFLGQHSLQVFAYHLVVLYFYIPFRWGAWAITDPQKWFALVLFLVSLTLPAWLHARYQAQQKAKRTQAKAITLIPNISAMPCAAAGA</sequence>